<dbReference type="GO" id="GO:0016491">
    <property type="term" value="F:oxidoreductase activity"/>
    <property type="evidence" value="ECO:0007669"/>
    <property type="project" value="InterPro"/>
</dbReference>
<dbReference type="Gene3D" id="3.40.50.720">
    <property type="entry name" value="NAD(P)-binding Rossmann-like Domain"/>
    <property type="match status" value="1"/>
</dbReference>
<dbReference type="RefSeq" id="WP_093787335.1">
    <property type="nucleotide sequence ID" value="NZ_FNIE01000014.1"/>
</dbReference>
<protein>
    <recommendedName>
        <fullName evidence="1">Enoyl reductase (ER) domain-containing protein</fullName>
    </recommendedName>
</protein>
<evidence type="ECO:0000313" key="2">
    <source>
        <dbReference type="EMBL" id="SDO94985.1"/>
    </source>
</evidence>
<dbReference type="SMART" id="SM00829">
    <property type="entry name" value="PKS_ER"/>
    <property type="match status" value="1"/>
</dbReference>
<feature type="domain" description="Enoyl reductase (ER)" evidence="1">
    <location>
        <begin position="22"/>
        <end position="340"/>
    </location>
</feature>
<dbReference type="SUPFAM" id="SSF50129">
    <property type="entry name" value="GroES-like"/>
    <property type="match status" value="1"/>
</dbReference>
<dbReference type="Pfam" id="PF00107">
    <property type="entry name" value="ADH_zinc_N"/>
    <property type="match status" value="1"/>
</dbReference>
<proteinExistence type="predicted"/>
<dbReference type="OrthoDB" id="9805663at2"/>
<accession>A0A1H0NRB6</accession>
<dbReference type="STRING" id="310781.SAMN05216259_114152"/>
<evidence type="ECO:0000313" key="3">
    <source>
        <dbReference type="Proteomes" id="UP000199341"/>
    </source>
</evidence>
<dbReference type="Gene3D" id="3.90.180.10">
    <property type="entry name" value="Medium-chain alcohol dehydrogenases, catalytic domain"/>
    <property type="match status" value="1"/>
</dbReference>
<dbReference type="CDD" id="cd05288">
    <property type="entry name" value="PGDH"/>
    <property type="match status" value="1"/>
</dbReference>
<dbReference type="AlphaFoldDB" id="A0A1H0NRB6"/>
<dbReference type="InterPro" id="IPR041694">
    <property type="entry name" value="ADH_N_2"/>
</dbReference>
<dbReference type="PANTHER" id="PTHR43677:SF4">
    <property type="entry name" value="QUINONE OXIDOREDUCTASE-LIKE PROTEIN 2"/>
    <property type="match status" value="1"/>
</dbReference>
<dbReference type="InterPro" id="IPR036291">
    <property type="entry name" value="NAD(P)-bd_dom_sf"/>
</dbReference>
<keyword evidence="3" id="KW-1185">Reference proteome</keyword>
<name>A0A1H0NRB6_9ACTN</name>
<dbReference type="Pfam" id="PF16884">
    <property type="entry name" value="ADH_N_2"/>
    <property type="match status" value="1"/>
</dbReference>
<dbReference type="InterPro" id="IPR011032">
    <property type="entry name" value="GroES-like_sf"/>
</dbReference>
<dbReference type="InterPro" id="IPR020843">
    <property type="entry name" value="ER"/>
</dbReference>
<dbReference type="SUPFAM" id="SSF51735">
    <property type="entry name" value="NAD(P)-binding Rossmann-fold domains"/>
    <property type="match status" value="1"/>
</dbReference>
<gene>
    <name evidence="2" type="ORF">SAMN05216259_114152</name>
</gene>
<reference evidence="2 3" key="1">
    <citation type="submission" date="2016-10" db="EMBL/GenBank/DDBJ databases">
        <authorList>
            <person name="de Groot N.N."/>
        </authorList>
    </citation>
    <scope>NUCLEOTIDE SEQUENCE [LARGE SCALE GENOMIC DNA]</scope>
    <source>
        <strain evidence="2 3">CGMCC 4.2022</strain>
    </source>
</reference>
<dbReference type="InterPro" id="IPR013149">
    <property type="entry name" value="ADH-like_C"/>
</dbReference>
<dbReference type="EMBL" id="FNIE01000014">
    <property type="protein sequence ID" value="SDO94985.1"/>
    <property type="molecule type" value="Genomic_DNA"/>
</dbReference>
<organism evidence="2 3">
    <name type="scientific">Actinacidiphila guanduensis</name>
    <dbReference type="NCBI Taxonomy" id="310781"/>
    <lineage>
        <taxon>Bacteria</taxon>
        <taxon>Bacillati</taxon>
        <taxon>Actinomycetota</taxon>
        <taxon>Actinomycetes</taxon>
        <taxon>Kitasatosporales</taxon>
        <taxon>Streptomycetaceae</taxon>
        <taxon>Actinacidiphila</taxon>
    </lineage>
</organism>
<dbReference type="PANTHER" id="PTHR43677">
    <property type="entry name" value="SHORT-CHAIN DEHYDROGENASE/REDUCTASE"/>
    <property type="match status" value="1"/>
</dbReference>
<sequence>MTLPPSLPALSREVRLVARPRALPAPEHFAVAEVPLQGPAPGHVLVRNRYFLVFPGLRTLMGEESAGVPLPPLRPGDTVFGPAVGEVVVAPPGGQLRAGDRVMHLRGWREYAEVAAGECVPLGGELPEVAYLNQGVAAYGALTRLAAVRTGDVVLVTGAAGAVGSMAGQIARLLGAGRVIGTTGSPRKAERLTGELGYDAVVLRGSGSFADRLTEAAPDGIDVLLDTVAGEQLTAAVAAARPGARFALVGALSGQLSARRAGGSAPTTLDAYRLVIQGVSLRGYRGTDHPDVPAEWTRHLATWLRTKAITFPHTLIPGLTDAPQALQDLLKGAHFGPVIVQLP</sequence>
<dbReference type="InterPro" id="IPR051397">
    <property type="entry name" value="Zn-ADH-like_protein"/>
</dbReference>
<evidence type="ECO:0000259" key="1">
    <source>
        <dbReference type="SMART" id="SM00829"/>
    </source>
</evidence>
<dbReference type="Proteomes" id="UP000199341">
    <property type="component" value="Unassembled WGS sequence"/>
</dbReference>